<evidence type="ECO:0000259" key="9">
    <source>
        <dbReference type="PROSITE" id="PS50234"/>
    </source>
</evidence>
<dbReference type="Pfam" id="PF08487">
    <property type="entry name" value="VIT"/>
    <property type="match status" value="1"/>
</dbReference>
<feature type="domain" description="VWFA" evidence="9">
    <location>
        <begin position="303"/>
        <end position="486"/>
    </location>
</feature>
<keyword evidence="5 8" id="KW-0732">Signal</keyword>
<feature type="chain" id="PRO_5028101188" evidence="8">
    <location>
        <begin position="20"/>
        <end position="947"/>
    </location>
</feature>
<evidence type="ECO:0000256" key="3">
    <source>
        <dbReference type="ARBA" id="ARBA00022525"/>
    </source>
</evidence>
<dbReference type="Proteomes" id="UP000515145">
    <property type="component" value="Chromosome 2"/>
</dbReference>
<dbReference type="FunFam" id="3.40.50.410:FF:000013">
    <property type="entry name" value="inter-alpha-trypsin inhibitor heavy chain H2"/>
    <property type="match status" value="1"/>
</dbReference>
<dbReference type="GO" id="GO:0030212">
    <property type="term" value="P:hyaluronan metabolic process"/>
    <property type="evidence" value="ECO:0007669"/>
    <property type="project" value="InterPro"/>
</dbReference>
<dbReference type="InterPro" id="IPR050934">
    <property type="entry name" value="ITIH"/>
</dbReference>
<dbReference type="RefSeq" id="XP_028286057.1">
    <property type="nucleotide sequence ID" value="XM_028430256.1"/>
</dbReference>
<keyword evidence="6" id="KW-0722">Serine protease inhibitor</keyword>
<keyword evidence="4" id="KW-0646">Protease inhibitor</keyword>
<dbReference type="Gene3D" id="3.40.50.410">
    <property type="entry name" value="von Willebrand factor, type A domain"/>
    <property type="match status" value="1"/>
</dbReference>
<dbReference type="SUPFAM" id="SSF53300">
    <property type="entry name" value="vWA-like"/>
    <property type="match status" value="1"/>
</dbReference>
<evidence type="ECO:0000256" key="4">
    <source>
        <dbReference type="ARBA" id="ARBA00022690"/>
    </source>
</evidence>
<dbReference type="InterPro" id="IPR002035">
    <property type="entry name" value="VWF_A"/>
</dbReference>
<sequence>MRRPLLLLLGLLLLHQSRSFEFVIDGEWEEETSDIHDHRERHKRAILTSEEQEDFEAIRGDDITVRSYKVESRITSRFAHTTVRSSVINSGAKAQSIGFNVQIPKRAFITNFTMNVNGITFVGSVKEKTVARNLYTQARARGKAAGIVRANSQDMETFKTEVHVPPGSNIEFELHYQEMMHRKLGFYEHSLYLQPGRLVPQFQVDVYLYEPKGISSFETLNTLGAQFGEMVKVTSSKDKAHVVFKPTLQQQRKCDNCTGSAIDGIFTVKYDVTRDSNAGELQVSDGHFVHFFAPSNLSPLPKNIVFVIDVSGSMWGVKMKQTVEAMKAILDDLTIDDHFSIIDFNHNVRCWSEELVPGSSIQIADAKKYIQNIKPNGGTNINEALMRAVQMLVRGSNQGLIDPRSVSMIILVSDGDPTVGEIKLSTIQKNVKRVMREEFSLFSLGIGFDVDYDFLERIANENRGMAQRIYANHDAAEQLRTFYSQVSSPLLRRITVQFPEDSVSEVTQNRFDKYFSGSELVVAGKVLPSESNTLTSFTTASAARLDITLETESDTAELDMELAKQQHSFTGFARQLWAYLSIKQLLSERSLAPTAVKKRKITQRIMSLAVEHQFVTPLTALLVESEDTKERLLADTPKDPKHGCCGGGGLGGGSASSSLAPVRVVYQPPPWVQMTTPAPPSQVEKGPEAWAVPQQVNLVDNDPHFIVHLPSSNMDICFNIDSKPGHILNLVSDSGSGVAVNGQLISSKQVHKSKLNTYFGVLSVYYQPEGVSVTVSTDAIAMADGRNNHTFTWGATAEITQDGVRISIVKNSQVTITVNDNIQVMVLLHRVWKKHPTNVDFLGLYLPNDNQYSSLVHGLIGQFSREPDVSVYNVHEGADPLKKEATMDVKGNKLQVTRGWQKDYRQDKRRGSNVYCWFVHNSGKGFIDGHYTNYIVPDLDSFLPQML</sequence>
<dbReference type="PANTHER" id="PTHR10338:SF14">
    <property type="entry name" value="INTER-ALPHA-TRYPSIN INHIBITOR HEAVY CHAIN H2"/>
    <property type="match status" value="1"/>
</dbReference>
<dbReference type="GeneID" id="114451552"/>
<dbReference type="GO" id="GO:0004867">
    <property type="term" value="F:serine-type endopeptidase inhibitor activity"/>
    <property type="evidence" value="ECO:0007669"/>
    <property type="project" value="UniProtKB-KW"/>
</dbReference>
<dbReference type="SMART" id="SM00327">
    <property type="entry name" value="VWA"/>
    <property type="match status" value="1"/>
</dbReference>
<proteinExistence type="inferred from homology"/>
<dbReference type="AlphaFoldDB" id="A0A6P7KCF1"/>
<comment type="similarity">
    <text evidence="2">Belongs to the ITIH family.</text>
</comment>
<evidence type="ECO:0000256" key="1">
    <source>
        <dbReference type="ARBA" id="ARBA00004613"/>
    </source>
</evidence>
<dbReference type="InParanoid" id="A0A6P7KCF1"/>
<evidence type="ECO:0000313" key="11">
    <source>
        <dbReference type="Proteomes" id="UP000515145"/>
    </source>
</evidence>
<dbReference type="CDD" id="cd01461">
    <property type="entry name" value="vWA_interalpha_trypsin_inhibitor"/>
    <property type="match status" value="1"/>
</dbReference>
<dbReference type="Pfam" id="PF06668">
    <property type="entry name" value="ITI_HC_C"/>
    <property type="match status" value="1"/>
</dbReference>
<dbReference type="SMART" id="SM00609">
    <property type="entry name" value="VIT"/>
    <property type="match status" value="1"/>
</dbReference>
<keyword evidence="3" id="KW-0964">Secreted</keyword>
<dbReference type="InterPro" id="IPR013694">
    <property type="entry name" value="VIT"/>
</dbReference>
<evidence type="ECO:0000256" key="8">
    <source>
        <dbReference type="SAM" id="SignalP"/>
    </source>
</evidence>
<dbReference type="FunCoup" id="A0A6P7KCF1">
    <property type="interactions" value="302"/>
</dbReference>
<feature type="signal peptide" evidence="8">
    <location>
        <begin position="1"/>
        <end position="19"/>
    </location>
</feature>
<gene>
    <name evidence="12" type="primary">itih2</name>
</gene>
<keyword evidence="11" id="KW-1185">Reference proteome</keyword>
<dbReference type="PANTHER" id="PTHR10338">
    <property type="entry name" value="INTER-ALPHA-TRYPSIN INHIBITOR HEAVY CHAIN FAMILY MEMBER"/>
    <property type="match status" value="1"/>
</dbReference>
<dbReference type="InterPro" id="IPR010600">
    <property type="entry name" value="ITI_HC_C"/>
</dbReference>
<dbReference type="InterPro" id="IPR036465">
    <property type="entry name" value="vWFA_dom_sf"/>
</dbReference>
<evidence type="ECO:0000313" key="12">
    <source>
        <dbReference type="RefSeq" id="XP_028286057.1"/>
    </source>
</evidence>
<dbReference type="OrthoDB" id="299997at2759"/>
<dbReference type="GO" id="GO:0005576">
    <property type="term" value="C:extracellular region"/>
    <property type="evidence" value="ECO:0007669"/>
    <property type="project" value="UniProtKB-SubCell"/>
</dbReference>
<evidence type="ECO:0000256" key="2">
    <source>
        <dbReference type="ARBA" id="ARBA00010158"/>
    </source>
</evidence>
<name>A0A6P7KCF1_9TELE</name>
<dbReference type="PROSITE" id="PS51468">
    <property type="entry name" value="VIT"/>
    <property type="match status" value="1"/>
</dbReference>
<evidence type="ECO:0000256" key="7">
    <source>
        <dbReference type="ARBA" id="ARBA00023180"/>
    </source>
</evidence>
<evidence type="ECO:0000256" key="5">
    <source>
        <dbReference type="ARBA" id="ARBA00022729"/>
    </source>
</evidence>
<accession>A0A6P7KCF1</accession>
<evidence type="ECO:0000259" key="10">
    <source>
        <dbReference type="PROSITE" id="PS51468"/>
    </source>
</evidence>
<reference evidence="12" key="1">
    <citation type="submission" date="2025-08" db="UniProtKB">
        <authorList>
            <consortium name="RefSeq"/>
        </authorList>
    </citation>
    <scope>IDENTIFICATION</scope>
</reference>
<keyword evidence="7" id="KW-0325">Glycoprotein</keyword>
<organism evidence="11 12">
    <name type="scientific">Parambassis ranga</name>
    <name type="common">Indian glassy fish</name>
    <dbReference type="NCBI Taxonomy" id="210632"/>
    <lineage>
        <taxon>Eukaryota</taxon>
        <taxon>Metazoa</taxon>
        <taxon>Chordata</taxon>
        <taxon>Craniata</taxon>
        <taxon>Vertebrata</taxon>
        <taxon>Euteleostomi</taxon>
        <taxon>Actinopterygii</taxon>
        <taxon>Neopterygii</taxon>
        <taxon>Teleostei</taxon>
        <taxon>Neoteleostei</taxon>
        <taxon>Acanthomorphata</taxon>
        <taxon>Ovalentaria</taxon>
        <taxon>Ambassidae</taxon>
        <taxon>Parambassis</taxon>
    </lineage>
</organism>
<feature type="domain" description="VIT" evidence="10">
    <location>
        <begin position="49"/>
        <end position="178"/>
    </location>
</feature>
<dbReference type="PROSITE" id="PS50234">
    <property type="entry name" value="VWFA"/>
    <property type="match status" value="1"/>
</dbReference>
<dbReference type="Pfam" id="PF00092">
    <property type="entry name" value="VWA"/>
    <property type="match status" value="1"/>
</dbReference>
<dbReference type="CTD" id="3698"/>
<evidence type="ECO:0000256" key="6">
    <source>
        <dbReference type="ARBA" id="ARBA00022900"/>
    </source>
</evidence>
<comment type="subcellular location">
    <subcellularLocation>
        <location evidence="1">Secreted</location>
    </subcellularLocation>
</comment>
<protein>
    <submittedName>
        <fullName evidence="12">Inter-alpha-trypsin inhibitor heavy chain H2</fullName>
    </submittedName>
</protein>